<feature type="compositionally biased region" description="Low complexity" evidence="1">
    <location>
        <begin position="138"/>
        <end position="156"/>
    </location>
</feature>
<dbReference type="Gene3D" id="3.30.40.10">
    <property type="entry name" value="Zinc/RING finger domain, C3HC4 (zinc finger)"/>
    <property type="match status" value="1"/>
</dbReference>
<dbReference type="Gene3D" id="2.30.30.490">
    <property type="match status" value="1"/>
</dbReference>
<dbReference type="STRING" id="1330021.A0A367LMJ6"/>
<dbReference type="InterPro" id="IPR011011">
    <property type="entry name" value="Znf_FYVE_PHD"/>
</dbReference>
<feature type="compositionally biased region" description="Low complexity" evidence="1">
    <location>
        <begin position="507"/>
        <end position="526"/>
    </location>
</feature>
<feature type="domain" description="BAH" evidence="3">
    <location>
        <begin position="248"/>
        <end position="387"/>
    </location>
</feature>
<dbReference type="SUPFAM" id="SSF57903">
    <property type="entry name" value="FYVE/PHD zinc finger"/>
    <property type="match status" value="1"/>
</dbReference>
<comment type="caution">
    <text evidence="4">The sequence shown here is derived from an EMBL/GenBank/DDBJ whole genome shotgun (WGS) entry which is preliminary data.</text>
</comment>
<evidence type="ECO:0000259" key="3">
    <source>
        <dbReference type="PROSITE" id="PS51038"/>
    </source>
</evidence>
<feature type="region of interest" description="Disordered" evidence="1">
    <location>
        <begin position="49"/>
        <end position="170"/>
    </location>
</feature>
<keyword evidence="2" id="KW-0732">Signal</keyword>
<evidence type="ECO:0000313" key="5">
    <source>
        <dbReference type="Proteomes" id="UP000253664"/>
    </source>
</evidence>
<dbReference type="EMBL" id="LKCN02000002">
    <property type="protein sequence ID" value="RCI15621.1"/>
    <property type="molecule type" value="Genomic_DNA"/>
</dbReference>
<feature type="signal peptide" evidence="2">
    <location>
        <begin position="1"/>
        <end position="25"/>
    </location>
</feature>
<keyword evidence="5" id="KW-1185">Reference proteome</keyword>
<dbReference type="InterPro" id="IPR043151">
    <property type="entry name" value="BAH_sf"/>
</dbReference>
<evidence type="ECO:0000256" key="1">
    <source>
        <dbReference type="SAM" id="MobiDB-lite"/>
    </source>
</evidence>
<dbReference type="PROSITE" id="PS51038">
    <property type="entry name" value="BAH"/>
    <property type="match status" value="1"/>
</dbReference>
<reference evidence="4 5" key="1">
    <citation type="journal article" date="2015" name="BMC Genomics">
        <title>Insights from the genome of Ophiocordyceps polyrhachis-furcata to pathogenicity and host specificity in insect fungi.</title>
        <authorList>
            <person name="Wichadakul D."/>
            <person name="Kobmoo N."/>
            <person name="Ingsriswang S."/>
            <person name="Tangphatsornruang S."/>
            <person name="Chantasingh D."/>
            <person name="Luangsa-ard J.J."/>
            <person name="Eurwilaichitr L."/>
        </authorList>
    </citation>
    <scope>NUCLEOTIDE SEQUENCE [LARGE SCALE GENOMIC DNA]</scope>
    <source>
        <strain evidence="4 5">BCC 54312</strain>
    </source>
</reference>
<dbReference type="PANTHER" id="PTHR46364">
    <property type="entry name" value="OS08G0421900 PROTEIN"/>
    <property type="match status" value="1"/>
</dbReference>
<dbReference type="InterPro" id="IPR001025">
    <property type="entry name" value="BAH_dom"/>
</dbReference>
<accession>A0A367LMJ6</accession>
<dbReference type="GO" id="GO:0003682">
    <property type="term" value="F:chromatin binding"/>
    <property type="evidence" value="ECO:0007669"/>
    <property type="project" value="InterPro"/>
</dbReference>
<dbReference type="InterPro" id="IPR013083">
    <property type="entry name" value="Znf_RING/FYVE/PHD"/>
</dbReference>
<evidence type="ECO:0000313" key="4">
    <source>
        <dbReference type="EMBL" id="RCI15621.1"/>
    </source>
</evidence>
<dbReference type="Proteomes" id="UP000253664">
    <property type="component" value="Unassembled WGS sequence"/>
</dbReference>
<dbReference type="OrthoDB" id="10259622at2759"/>
<feature type="compositionally biased region" description="Basic and acidic residues" evidence="1">
    <location>
        <begin position="434"/>
        <end position="453"/>
    </location>
</feature>
<name>A0A367LMJ6_9HYPO</name>
<evidence type="ECO:0000256" key="2">
    <source>
        <dbReference type="SAM" id="SignalP"/>
    </source>
</evidence>
<proteinExistence type="predicted"/>
<feature type="region of interest" description="Disordered" evidence="1">
    <location>
        <begin position="434"/>
        <end position="539"/>
    </location>
</feature>
<organism evidence="4 5">
    <name type="scientific">Ophiocordyceps polyrhachis-furcata BCC 54312</name>
    <dbReference type="NCBI Taxonomy" id="1330021"/>
    <lineage>
        <taxon>Eukaryota</taxon>
        <taxon>Fungi</taxon>
        <taxon>Dikarya</taxon>
        <taxon>Ascomycota</taxon>
        <taxon>Pezizomycotina</taxon>
        <taxon>Sordariomycetes</taxon>
        <taxon>Hypocreomycetidae</taxon>
        <taxon>Hypocreales</taxon>
        <taxon>Ophiocordycipitaceae</taxon>
        <taxon>Ophiocordyceps</taxon>
    </lineage>
</organism>
<feature type="compositionally biased region" description="Basic residues" evidence="1">
    <location>
        <begin position="104"/>
        <end position="117"/>
    </location>
</feature>
<protein>
    <recommendedName>
        <fullName evidence="3">BAH domain-containing protein</fullName>
    </recommendedName>
</protein>
<feature type="region of interest" description="Disordered" evidence="1">
    <location>
        <begin position="184"/>
        <end position="218"/>
    </location>
</feature>
<gene>
    <name evidence="4" type="ORF">L249_3359</name>
</gene>
<sequence length="589" mass="66268">NCSPLFRPPRPLLLLLAAACCCCRCCPCRCRHRRRLRLCDFPPFALSGKNKEKKFTDGQPFPSHPRTTWASQPESETDPEKKNRRSDRGAQMVLRQAGAAPRQQQRRRRQQKQKQKQRQPQPQPQQRRPIDPPRLGSTTTTTTTTPTPTPTPTMSSKSRKRSRAVADENRADCPFAVTMVATPSYESHATKKRKRDGADDDKEQVQASPFEPRGQFKTHSSMDLAYTVEPRKEWLEMTRYNSFVLNNVKYYNEDFVYIANDTTIERQLATTSKDSGLLQSTDYWVARILEVRASDEHHVYARIYWMYSPDEIPPNTLDGKKLVSGRQPYHGQNELVASNHMDVINVVSVATHAPVNQWVESDDEEVQDALYWRQAFDCRTAQLSSVELTCKCKSPANPDETLIGCSNPDCEEWLHFACLLHDVLMRVYNRLGTDKSHEPDKESAAKLEKDDKPPPALCSSTTTPTDIKAEDTQPTISVKGGENGDSVPVKQMDGITPKTTESPMTGSPAVAAAAAAAASEKPSRSSSVRKGRSRKAADSKPYEGLFEATLKLDDGPTHWRIKDLRTNVSTKCRNWTERAQCLVCGTVID</sequence>
<feature type="chain" id="PRO_5016605048" description="BAH domain-containing protein" evidence="2">
    <location>
        <begin position="26"/>
        <end position="589"/>
    </location>
</feature>
<feature type="non-terminal residue" evidence="4">
    <location>
        <position position="1"/>
    </location>
</feature>
<dbReference type="AlphaFoldDB" id="A0A367LMJ6"/>
<feature type="compositionally biased region" description="Polar residues" evidence="1">
    <location>
        <begin position="65"/>
        <end position="74"/>
    </location>
</feature>
<dbReference type="CDD" id="cd04370">
    <property type="entry name" value="BAH"/>
    <property type="match status" value="1"/>
</dbReference>
<feature type="compositionally biased region" description="Low complexity" evidence="1">
    <location>
        <begin position="118"/>
        <end position="127"/>
    </location>
</feature>